<sequence length="78" mass="8786">MSFFIKSHLEGKRLQTSRLSTWSTGAGYPTLREKHYKHTKSLNDMLGVGPQSVHVGSNQPQTRFTPAESRQNLLSRDG</sequence>
<proteinExistence type="predicted"/>
<evidence type="ECO:0000256" key="1">
    <source>
        <dbReference type="SAM" id="MobiDB-lite"/>
    </source>
</evidence>
<comment type="caution">
    <text evidence="2">The sequence shown here is derived from an EMBL/GenBank/DDBJ whole genome shotgun (WGS) entry which is preliminary data.</text>
</comment>
<feature type="region of interest" description="Disordered" evidence="1">
    <location>
        <begin position="49"/>
        <end position="78"/>
    </location>
</feature>
<evidence type="ECO:0000313" key="2">
    <source>
        <dbReference type="EMBL" id="CAB1443186.1"/>
    </source>
</evidence>
<gene>
    <name evidence="2" type="ORF">PLEPLA_LOCUS30901</name>
</gene>
<evidence type="ECO:0000313" key="3">
    <source>
        <dbReference type="Proteomes" id="UP001153269"/>
    </source>
</evidence>
<organism evidence="2 3">
    <name type="scientific">Pleuronectes platessa</name>
    <name type="common">European plaice</name>
    <dbReference type="NCBI Taxonomy" id="8262"/>
    <lineage>
        <taxon>Eukaryota</taxon>
        <taxon>Metazoa</taxon>
        <taxon>Chordata</taxon>
        <taxon>Craniata</taxon>
        <taxon>Vertebrata</taxon>
        <taxon>Euteleostomi</taxon>
        <taxon>Actinopterygii</taxon>
        <taxon>Neopterygii</taxon>
        <taxon>Teleostei</taxon>
        <taxon>Neoteleostei</taxon>
        <taxon>Acanthomorphata</taxon>
        <taxon>Carangaria</taxon>
        <taxon>Pleuronectiformes</taxon>
        <taxon>Pleuronectoidei</taxon>
        <taxon>Pleuronectidae</taxon>
        <taxon>Pleuronectes</taxon>
    </lineage>
</organism>
<dbReference type="EMBL" id="CADEAL010003013">
    <property type="protein sequence ID" value="CAB1443186.1"/>
    <property type="molecule type" value="Genomic_DNA"/>
</dbReference>
<name>A0A9N7YX51_PLEPL</name>
<protein>
    <submittedName>
        <fullName evidence="2">Uncharacterized protein</fullName>
    </submittedName>
</protein>
<reference evidence="2" key="1">
    <citation type="submission" date="2020-03" db="EMBL/GenBank/DDBJ databases">
        <authorList>
            <person name="Weist P."/>
        </authorList>
    </citation>
    <scope>NUCLEOTIDE SEQUENCE</scope>
</reference>
<feature type="compositionally biased region" description="Polar residues" evidence="1">
    <location>
        <begin position="54"/>
        <end position="78"/>
    </location>
</feature>
<accession>A0A9N7YX51</accession>
<dbReference type="AlphaFoldDB" id="A0A9N7YX51"/>
<keyword evidence="3" id="KW-1185">Reference proteome</keyword>
<dbReference type="Proteomes" id="UP001153269">
    <property type="component" value="Unassembled WGS sequence"/>
</dbReference>